<keyword evidence="1" id="KW-1133">Transmembrane helix</keyword>
<accession>A0AAN6FX79</accession>
<gene>
    <name evidence="2" type="ORF">LTR82_004217</name>
</gene>
<sequence>MDSIIAAKLVSISSAFILSGYMLSPSQNTLPLLYPQPASVSTVLFRGVFNRGAALVIPVTGLSVAASAYLAYTAPTGSTERTLWAVSGAVTFAMLPTLQIRAPRLFFDLRKICKYAPLSGLFFWRTSRYRVLSFARVRSMTYFSYGTSGLLKGLTEGRMLDSDLLSALLVSSREMTIASQLNHLADPAIPQPPSPHLRAPRSSEPAEICVPLCTRSVAAPHPSSECCPQT</sequence>
<protein>
    <submittedName>
        <fullName evidence="2">Uncharacterized protein</fullName>
    </submittedName>
</protein>
<organism evidence="2 3">
    <name type="scientific">Friedmanniomyces endolithicus</name>
    <dbReference type="NCBI Taxonomy" id="329885"/>
    <lineage>
        <taxon>Eukaryota</taxon>
        <taxon>Fungi</taxon>
        <taxon>Dikarya</taxon>
        <taxon>Ascomycota</taxon>
        <taxon>Pezizomycotina</taxon>
        <taxon>Dothideomycetes</taxon>
        <taxon>Dothideomycetidae</taxon>
        <taxon>Mycosphaerellales</taxon>
        <taxon>Teratosphaeriaceae</taxon>
        <taxon>Friedmanniomyces</taxon>
    </lineage>
</organism>
<dbReference type="Proteomes" id="UP001168146">
    <property type="component" value="Unassembled WGS sequence"/>
</dbReference>
<evidence type="ECO:0000256" key="1">
    <source>
        <dbReference type="SAM" id="Phobius"/>
    </source>
</evidence>
<feature type="transmembrane region" description="Helical" evidence="1">
    <location>
        <begin position="53"/>
        <end position="72"/>
    </location>
</feature>
<reference evidence="2" key="1">
    <citation type="submission" date="2021-12" db="EMBL/GenBank/DDBJ databases">
        <title>Black yeast isolated from Biological Soil Crust.</title>
        <authorList>
            <person name="Kurbessoian T."/>
        </authorList>
    </citation>
    <scope>NUCLEOTIDE SEQUENCE</scope>
    <source>
        <strain evidence="2">CCFEE 5208</strain>
    </source>
</reference>
<dbReference type="AlphaFoldDB" id="A0AAN6FX79"/>
<evidence type="ECO:0000313" key="3">
    <source>
        <dbReference type="Proteomes" id="UP001168146"/>
    </source>
</evidence>
<name>A0AAN6FX79_9PEZI</name>
<proteinExistence type="predicted"/>
<evidence type="ECO:0000313" key="2">
    <source>
        <dbReference type="EMBL" id="KAK0324512.1"/>
    </source>
</evidence>
<feature type="transmembrane region" description="Helical" evidence="1">
    <location>
        <begin position="84"/>
        <end position="102"/>
    </location>
</feature>
<keyword evidence="1" id="KW-0472">Membrane</keyword>
<feature type="transmembrane region" description="Helical" evidence="1">
    <location>
        <begin position="6"/>
        <end position="23"/>
    </location>
</feature>
<dbReference type="EMBL" id="JASUXU010000009">
    <property type="protein sequence ID" value="KAK0324512.1"/>
    <property type="molecule type" value="Genomic_DNA"/>
</dbReference>
<keyword evidence="1" id="KW-0812">Transmembrane</keyword>
<comment type="caution">
    <text evidence="2">The sequence shown here is derived from an EMBL/GenBank/DDBJ whole genome shotgun (WGS) entry which is preliminary data.</text>
</comment>